<dbReference type="Gene3D" id="1.10.10.10">
    <property type="entry name" value="Winged helix-like DNA-binding domain superfamily/Winged helix DNA-binding domain"/>
    <property type="match status" value="2"/>
</dbReference>
<keyword evidence="4" id="KW-0804">Transcription</keyword>
<keyword evidence="7" id="KW-1185">Reference proteome</keyword>
<keyword evidence="3" id="KW-0238">DNA-binding</keyword>
<dbReference type="InterPro" id="IPR036388">
    <property type="entry name" value="WH-like_DNA-bd_sf"/>
</dbReference>
<dbReference type="EMBL" id="JBBLXS010000745">
    <property type="protein sequence ID" value="MEK0188758.1"/>
    <property type="molecule type" value="Genomic_DNA"/>
</dbReference>
<sequence length="535" mass="62841">SDVFCTYFILNTDNYHEFFEWKNDRRLKRNFELYKKNNEVFAQFCSQSNDIINILEFWKNLVIDASPTVQQWERPDRRQLALGHVRSYLETSCYYAARKVFSTSKIRSWDDYLSSARIFIHNSDKIVKLLKSYDSSQASLKTYIDNILIKEIHNQEDICKYSRWRLLIEKSEKQLREALEIYGIQEPNFSQYIFGRKCFDPVYKFNKVRNPALRRSRGTWPDPDSEDFQAAAESYNSQKSLSSAPHEVSAGSSISWEKMKAWMEICIIALQKYEKRIIDTSEYIHETFKKSEQQDSDGCLDDSEPEDMSLEAEESDSQANSRFEETKSAFEKELDSLKLEQHHILLLYYVAGFNQKQMEIKLNLTQSAISRRLNTIKKRLRTTLNQQSQPDKWVKNYVVEWLHKSFHSPQHSELCEAALVEAIKELHPSERQVLFLRYGEQVNEQNIASQLGISLLDVNAIMDISKHKLQAYLMKELTRWEKECMEVLLKEFYKPKISVACETLNLSLEGEDTSQIIDRIVAECLQNLIVTEKGE</sequence>
<dbReference type="InterPro" id="IPR013324">
    <property type="entry name" value="RNA_pol_sigma_r3/r4-like"/>
</dbReference>
<name>A0ABU8YWS3_9CYAN</name>
<feature type="region of interest" description="Disordered" evidence="5">
    <location>
        <begin position="289"/>
        <end position="325"/>
    </location>
</feature>
<comment type="caution">
    <text evidence="6">The sequence shown here is derived from an EMBL/GenBank/DDBJ whole genome shotgun (WGS) entry which is preliminary data.</text>
</comment>
<evidence type="ECO:0000256" key="4">
    <source>
        <dbReference type="ARBA" id="ARBA00023163"/>
    </source>
</evidence>
<evidence type="ECO:0000313" key="7">
    <source>
        <dbReference type="Proteomes" id="UP001384579"/>
    </source>
</evidence>
<dbReference type="PANTHER" id="PTHR30385">
    <property type="entry name" value="SIGMA FACTOR F FLAGELLAR"/>
    <property type="match status" value="1"/>
</dbReference>
<feature type="compositionally biased region" description="Acidic residues" evidence="5">
    <location>
        <begin position="294"/>
        <end position="316"/>
    </location>
</feature>
<evidence type="ECO:0000313" key="6">
    <source>
        <dbReference type="EMBL" id="MEK0188758.1"/>
    </source>
</evidence>
<dbReference type="RefSeq" id="WP_340542229.1">
    <property type="nucleotide sequence ID" value="NZ_JBBLXS010000745.1"/>
</dbReference>
<accession>A0ABU8YWS3</accession>
<protein>
    <submittedName>
        <fullName evidence="6">Sigma factor-like helix-turn-helix DNA-binding protein</fullName>
    </submittedName>
</protein>
<proteinExistence type="predicted"/>
<dbReference type="Proteomes" id="UP001384579">
    <property type="component" value="Unassembled WGS sequence"/>
</dbReference>
<evidence type="ECO:0000256" key="2">
    <source>
        <dbReference type="ARBA" id="ARBA00023082"/>
    </source>
</evidence>
<evidence type="ECO:0000256" key="3">
    <source>
        <dbReference type="ARBA" id="ARBA00023125"/>
    </source>
</evidence>
<dbReference type="PANTHER" id="PTHR30385:SF7">
    <property type="entry name" value="RNA POLYMERASE SIGMA FACTOR FLIA"/>
    <property type="match status" value="1"/>
</dbReference>
<evidence type="ECO:0000256" key="1">
    <source>
        <dbReference type="ARBA" id="ARBA00023015"/>
    </source>
</evidence>
<organism evidence="6 7">
    <name type="scientific">Microcoleus anatoxicus PTRS2</name>
    <dbReference type="NCBI Taxonomy" id="2705321"/>
    <lineage>
        <taxon>Bacteria</taxon>
        <taxon>Bacillati</taxon>
        <taxon>Cyanobacteriota</taxon>
        <taxon>Cyanophyceae</taxon>
        <taxon>Oscillatoriophycideae</taxon>
        <taxon>Oscillatoriales</taxon>
        <taxon>Microcoleaceae</taxon>
        <taxon>Microcoleus</taxon>
        <taxon>Microcoleus anatoxicus</taxon>
    </lineage>
</organism>
<gene>
    <name evidence="6" type="ORF">WMG39_28500</name>
</gene>
<keyword evidence="2" id="KW-0731">Sigma factor</keyword>
<dbReference type="SUPFAM" id="SSF88659">
    <property type="entry name" value="Sigma3 and sigma4 domains of RNA polymerase sigma factors"/>
    <property type="match status" value="2"/>
</dbReference>
<feature type="non-terminal residue" evidence="6">
    <location>
        <position position="1"/>
    </location>
</feature>
<keyword evidence="1" id="KW-0805">Transcription regulation</keyword>
<reference evidence="6 7" key="1">
    <citation type="journal article" date="2020" name="Harmful Algae">
        <title>Molecular and morphological characterization of a novel dihydroanatoxin-a producing Microcoleus species (cyanobacteria) from the Russian River, California, USA.</title>
        <authorList>
            <person name="Conklin K.Y."/>
            <person name="Stancheva R."/>
            <person name="Otten T.G."/>
            <person name="Fadness R."/>
            <person name="Boyer G.L."/>
            <person name="Read B."/>
            <person name="Zhang X."/>
            <person name="Sheath R.G."/>
        </authorList>
    </citation>
    <scope>NUCLEOTIDE SEQUENCE [LARGE SCALE GENOMIC DNA]</scope>
    <source>
        <strain evidence="6 7">PTRS2</strain>
    </source>
</reference>
<evidence type="ECO:0000256" key="5">
    <source>
        <dbReference type="SAM" id="MobiDB-lite"/>
    </source>
</evidence>